<accession>A0ABD0M886</accession>
<protein>
    <submittedName>
        <fullName evidence="1">Uncharacterized protein</fullName>
    </submittedName>
</protein>
<comment type="caution">
    <text evidence="1">The sequence shown here is derived from an EMBL/GenBank/DDBJ whole genome shotgun (WGS) entry which is preliminary data.</text>
</comment>
<proteinExistence type="predicted"/>
<name>A0ABD0M886_9CAEN</name>
<gene>
    <name evidence="1" type="ORF">BaRGS_00001606</name>
</gene>
<evidence type="ECO:0000313" key="1">
    <source>
        <dbReference type="EMBL" id="KAK7507671.1"/>
    </source>
</evidence>
<dbReference type="EMBL" id="JACVVK020000004">
    <property type="protein sequence ID" value="KAK7507671.1"/>
    <property type="molecule type" value="Genomic_DNA"/>
</dbReference>
<dbReference type="AlphaFoldDB" id="A0ABD0M886"/>
<organism evidence="1 2">
    <name type="scientific">Batillaria attramentaria</name>
    <dbReference type="NCBI Taxonomy" id="370345"/>
    <lineage>
        <taxon>Eukaryota</taxon>
        <taxon>Metazoa</taxon>
        <taxon>Spiralia</taxon>
        <taxon>Lophotrochozoa</taxon>
        <taxon>Mollusca</taxon>
        <taxon>Gastropoda</taxon>
        <taxon>Caenogastropoda</taxon>
        <taxon>Sorbeoconcha</taxon>
        <taxon>Cerithioidea</taxon>
        <taxon>Batillariidae</taxon>
        <taxon>Batillaria</taxon>
    </lineage>
</organism>
<keyword evidence="2" id="KW-1185">Reference proteome</keyword>
<dbReference type="Proteomes" id="UP001519460">
    <property type="component" value="Unassembled WGS sequence"/>
</dbReference>
<sequence>MHDEKMHISVSCSSFVSVVTHNAGGPRLTARSLSLYACQYHWTGVWLPSWIVWASNQICARGWFQTILTARQILSHFLLTGRDLSTLALHRN</sequence>
<reference evidence="1 2" key="1">
    <citation type="journal article" date="2023" name="Sci. Data">
        <title>Genome assembly of the Korean intertidal mud-creeper Batillaria attramentaria.</title>
        <authorList>
            <person name="Patra A.K."/>
            <person name="Ho P.T."/>
            <person name="Jun S."/>
            <person name="Lee S.J."/>
            <person name="Kim Y."/>
            <person name="Won Y.J."/>
        </authorList>
    </citation>
    <scope>NUCLEOTIDE SEQUENCE [LARGE SCALE GENOMIC DNA]</scope>
    <source>
        <strain evidence="1">Wonlab-2016</strain>
    </source>
</reference>
<evidence type="ECO:0000313" key="2">
    <source>
        <dbReference type="Proteomes" id="UP001519460"/>
    </source>
</evidence>